<dbReference type="PRINTS" id="PR01346">
    <property type="entry name" value="HELNAPAPROT"/>
</dbReference>
<sequence>MSYQKSKAVLNQLVADLSQFATIIHQTHWYMRGEDFLTLHPKMDEYMDEINDQLDEVAERLITIGGAPYSTLAEFAAHTNLGDETGTYQKSTEERMARLVEGYRYLQALYGKGIEVSGEEGDDVTQDMLIACKGAVEKNIWMLQAKLGKSPEVDTVEIEVKIKG</sequence>
<dbReference type="GO" id="GO:0016722">
    <property type="term" value="F:oxidoreductase activity, acting on metal ions"/>
    <property type="evidence" value="ECO:0007669"/>
    <property type="project" value="InterPro"/>
</dbReference>
<dbReference type="EMBL" id="NGJZ01000002">
    <property type="protein sequence ID" value="RSU07124.1"/>
    <property type="molecule type" value="Genomic_DNA"/>
</dbReference>
<accession>A0A430AGZ4</accession>
<dbReference type="InterPro" id="IPR008331">
    <property type="entry name" value="Ferritin_DPS_dom"/>
</dbReference>
<dbReference type="RefSeq" id="WP_126824660.1">
    <property type="nucleotide sequence ID" value="NZ_JBHLWU010000002.1"/>
</dbReference>
<evidence type="ECO:0000256" key="2">
    <source>
        <dbReference type="RuleBase" id="RU003875"/>
    </source>
</evidence>
<evidence type="ECO:0000313" key="5">
    <source>
        <dbReference type="Proteomes" id="UP000288669"/>
    </source>
</evidence>
<dbReference type="InterPro" id="IPR009078">
    <property type="entry name" value="Ferritin-like_SF"/>
</dbReference>
<comment type="similarity">
    <text evidence="1 2">Belongs to the Dps family.</text>
</comment>
<proteinExistence type="inferred from homology"/>
<dbReference type="SUPFAM" id="SSF47240">
    <property type="entry name" value="Ferritin-like"/>
    <property type="match status" value="1"/>
</dbReference>
<dbReference type="OrthoDB" id="9797023at2"/>
<organism evidence="4 5">
    <name type="scientific">Vagococcus entomophilus</name>
    <dbReference type="NCBI Taxonomy" id="1160095"/>
    <lineage>
        <taxon>Bacteria</taxon>
        <taxon>Bacillati</taxon>
        <taxon>Bacillota</taxon>
        <taxon>Bacilli</taxon>
        <taxon>Lactobacillales</taxon>
        <taxon>Enterococcaceae</taxon>
        <taxon>Vagococcus</taxon>
    </lineage>
</organism>
<dbReference type="Pfam" id="PF00210">
    <property type="entry name" value="Ferritin"/>
    <property type="match status" value="1"/>
</dbReference>
<name>A0A430AGZ4_9ENTE</name>
<dbReference type="PANTHER" id="PTHR42932">
    <property type="entry name" value="GENERAL STRESS PROTEIN 20U"/>
    <property type="match status" value="1"/>
</dbReference>
<evidence type="ECO:0000313" key="4">
    <source>
        <dbReference type="EMBL" id="RSU07124.1"/>
    </source>
</evidence>
<dbReference type="Gene3D" id="1.20.1260.10">
    <property type="match status" value="1"/>
</dbReference>
<dbReference type="CDD" id="cd01043">
    <property type="entry name" value="DPS"/>
    <property type="match status" value="1"/>
</dbReference>
<feature type="domain" description="Ferritin/DPS" evidence="3">
    <location>
        <begin position="8"/>
        <end position="149"/>
    </location>
</feature>
<dbReference type="GO" id="GO:0008199">
    <property type="term" value="F:ferric iron binding"/>
    <property type="evidence" value="ECO:0007669"/>
    <property type="project" value="InterPro"/>
</dbReference>
<gene>
    <name evidence="4" type="ORF">CBF30_07665</name>
</gene>
<dbReference type="AlphaFoldDB" id="A0A430AGZ4"/>
<reference evidence="4 5" key="1">
    <citation type="submission" date="2017-05" db="EMBL/GenBank/DDBJ databases">
        <title>Vagococcus spp. assemblies.</title>
        <authorList>
            <person name="Gulvik C.A."/>
        </authorList>
    </citation>
    <scope>NUCLEOTIDE SEQUENCE [LARGE SCALE GENOMIC DNA]</scope>
    <source>
        <strain evidence="4 5">DSM 24756</strain>
    </source>
</reference>
<dbReference type="InterPro" id="IPR012347">
    <property type="entry name" value="Ferritin-like"/>
</dbReference>
<dbReference type="PROSITE" id="PS00819">
    <property type="entry name" value="DPS_2"/>
    <property type="match status" value="1"/>
</dbReference>
<dbReference type="PANTHER" id="PTHR42932:SF1">
    <property type="entry name" value="GENERAL STRESS PROTEIN 20U"/>
    <property type="match status" value="1"/>
</dbReference>
<dbReference type="PROSITE" id="PS00818">
    <property type="entry name" value="DPS_1"/>
    <property type="match status" value="1"/>
</dbReference>
<dbReference type="InterPro" id="IPR023188">
    <property type="entry name" value="DPS_DNA-bd_CS"/>
</dbReference>
<protein>
    <submittedName>
        <fullName evidence="4">DNA starvation/stationary phase protection protein</fullName>
    </submittedName>
</protein>
<evidence type="ECO:0000256" key="1">
    <source>
        <dbReference type="ARBA" id="ARBA00009497"/>
    </source>
</evidence>
<keyword evidence="5" id="KW-1185">Reference proteome</keyword>
<dbReference type="InterPro" id="IPR002177">
    <property type="entry name" value="DPS_DNA-bd"/>
</dbReference>
<comment type="caution">
    <text evidence="4">The sequence shown here is derived from an EMBL/GenBank/DDBJ whole genome shotgun (WGS) entry which is preliminary data.</text>
</comment>
<evidence type="ECO:0000259" key="3">
    <source>
        <dbReference type="Pfam" id="PF00210"/>
    </source>
</evidence>
<dbReference type="PIRSF" id="PIRSF005900">
    <property type="entry name" value="Dps"/>
    <property type="match status" value="1"/>
</dbReference>
<dbReference type="Proteomes" id="UP000288669">
    <property type="component" value="Unassembled WGS sequence"/>
</dbReference>